<comment type="caution">
    <text evidence="2">The sequence shown here is derived from an EMBL/GenBank/DDBJ whole genome shotgun (WGS) entry which is preliminary data.</text>
</comment>
<dbReference type="GO" id="GO:0005886">
    <property type="term" value="C:plasma membrane"/>
    <property type="evidence" value="ECO:0007669"/>
    <property type="project" value="TreeGrafter"/>
</dbReference>
<name>A0AAV3XFX1_9CYAN</name>
<gene>
    <name evidence="2" type="ORF">MiSe_31080</name>
</gene>
<dbReference type="Pfam" id="PF18171">
    <property type="entry name" value="LSDAT_prok"/>
    <property type="match status" value="1"/>
</dbReference>
<organism evidence="2 3">
    <name type="scientific">Microseira wollei NIES-4236</name>
    <dbReference type="NCBI Taxonomy" id="2530354"/>
    <lineage>
        <taxon>Bacteria</taxon>
        <taxon>Bacillati</taxon>
        <taxon>Cyanobacteriota</taxon>
        <taxon>Cyanophyceae</taxon>
        <taxon>Oscillatoriophycideae</taxon>
        <taxon>Aerosakkonematales</taxon>
        <taxon>Aerosakkonemataceae</taxon>
        <taxon>Microseira</taxon>
    </lineage>
</organism>
<dbReference type="RefSeq" id="WP_226581466.1">
    <property type="nucleotide sequence ID" value="NZ_BLAY01000043.1"/>
</dbReference>
<sequence>MEKHFSLTFAKGQTAEAIQVQEPAELPKALSQIGLQEQRPVLVVVGGASKISEASFLAIQELFVQVLGPIAETLEAYVVDGGTDAGVMRLMGQARTKIGATFPLIGVSPDGKIALPNDTNPPADSAPLEPHHTHFVLIPGSNWGDESPWLATVATLLAAGNPSVTVLLNGGEITFRDALYSVFAGRLVIVVAGSGRTADQLASVLRGEPTSDERSRQLADSGLLQVIALDDSFNYLAKVIKNLLSNQI</sequence>
<dbReference type="GO" id="GO:0099604">
    <property type="term" value="F:ligand-gated calcium channel activity"/>
    <property type="evidence" value="ECO:0007669"/>
    <property type="project" value="TreeGrafter"/>
</dbReference>
<dbReference type="EMBL" id="BLAY01000043">
    <property type="protein sequence ID" value="GET38352.1"/>
    <property type="molecule type" value="Genomic_DNA"/>
</dbReference>
<dbReference type="InterPro" id="IPR041482">
    <property type="entry name" value="LSDAT_prok"/>
</dbReference>
<evidence type="ECO:0000313" key="2">
    <source>
        <dbReference type="EMBL" id="GET38352.1"/>
    </source>
</evidence>
<dbReference type="PANTHER" id="PTHR13800:SF12">
    <property type="entry name" value="TRANSIENT RECEPTOR POTENTIAL CATION CHANNEL SUBFAMILY M MEMBER-LIKE 2"/>
    <property type="match status" value="1"/>
</dbReference>
<accession>A0AAV3XFX1</accession>
<keyword evidence="3" id="KW-1185">Reference proteome</keyword>
<dbReference type="AlphaFoldDB" id="A0AAV3XFX1"/>
<feature type="domain" description="LSDAT prokaryote" evidence="1">
    <location>
        <begin position="39"/>
        <end position="231"/>
    </location>
</feature>
<dbReference type="Proteomes" id="UP001050975">
    <property type="component" value="Unassembled WGS sequence"/>
</dbReference>
<dbReference type="InterPro" id="IPR050927">
    <property type="entry name" value="TRPM"/>
</dbReference>
<evidence type="ECO:0000259" key="1">
    <source>
        <dbReference type="Pfam" id="PF18171"/>
    </source>
</evidence>
<proteinExistence type="predicted"/>
<dbReference type="PANTHER" id="PTHR13800">
    <property type="entry name" value="TRANSIENT RECEPTOR POTENTIAL CATION CHANNEL, SUBFAMILY M, MEMBER 6"/>
    <property type="match status" value="1"/>
</dbReference>
<reference evidence="2" key="1">
    <citation type="submission" date="2019-10" db="EMBL/GenBank/DDBJ databases">
        <title>Draft genome sequece of Microseira wollei NIES-4236.</title>
        <authorList>
            <person name="Yamaguchi H."/>
            <person name="Suzuki S."/>
            <person name="Kawachi M."/>
        </authorList>
    </citation>
    <scope>NUCLEOTIDE SEQUENCE</scope>
    <source>
        <strain evidence="2">NIES-4236</strain>
    </source>
</reference>
<evidence type="ECO:0000313" key="3">
    <source>
        <dbReference type="Proteomes" id="UP001050975"/>
    </source>
</evidence>
<protein>
    <recommendedName>
        <fullName evidence="1">LSDAT prokaryote domain-containing protein</fullName>
    </recommendedName>
</protein>